<evidence type="ECO:0000259" key="6">
    <source>
        <dbReference type="SMART" id="SM00389"/>
    </source>
</evidence>
<reference evidence="7 8" key="1">
    <citation type="journal article" date="2012" name="Genome Biol.">
        <title>Genome and low-iron response of an oceanic diatom adapted to chronic iron limitation.</title>
        <authorList>
            <person name="Lommer M."/>
            <person name="Specht M."/>
            <person name="Roy A.S."/>
            <person name="Kraemer L."/>
            <person name="Andreson R."/>
            <person name="Gutowska M.A."/>
            <person name="Wolf J."/>
            <person name="Bergner S.V."/>
            <person name="Schilhabel M.B."/>
            <person name="Klostermeier U.C."/>
            <person name="Beiko R.G."/>
            <person name="Rosenstiel P."/>
            <person name="Hippler M."/>
            <person name="Laroche J."/>
        </authorList>
    </citation>
    <scope>NUCLEOTIDE SEQUENCE [LARGE SCALE GENOMIC DNA]</scope>
    <source>
        <strain evidence="7 8">CCMP1005</strain>
    </source>
</reference>
<feature type="transmembrane region" description="Helical" evidence="5">
    <location>
        <begin position="12"/>
        <end position="32"/>
    </location>
</feature>
<keyword evidence="5" id="KW-0812">Transmembrane</keyword>
<dbReference type="AlphaFoldDB" id="K0TAT0"/>
<evidence type="ECO:0000313" key="8">
    <source>
        <dbReference type="Proteomes" id="UP000266841"/>
    </source>
</evidence>
<dbReference type="Gene3D" id="1.10.10.60">
    <property type="entry name" value="Homeodomain-like"/>
    <property type="match status" value="1"/>
</dbReference>
<evidence type="ECO:0000256" key="2">
    <source>
        <dbReference type="ARBA" id="ARBA00023155"/>
    </source>
</evidence>
<feature type="compositionally biased region" description="Basic and acidic residues" evidence="4">
    <location>
        <begin position="111"/>
        <end position="126"/>
    </location>
</feature>
<dbReference type="SMART" id="SM00389">
    <property type="entry name" value="HOX"/>
    <property type="match status" value="1"/>
</dbReference>
<dbReference type="OrthoDB" id="5399138at2759"/>
<feature type="region of interest" description="Disordered" evidence="4">
    <location>
        <begin position="489"/>
        <end position="535"/>
    </location>
</feature>
<keyword evidence="8" id="KW-1185">Reference proteome</keyword>
<name>K0TAT0_THAOC</name>
<evidence type="ECO:0000256" key="5">
    <source>
        <dbReference type="SAM" id="Phobius"/>
    </source>
</evidence>
<dbReference type="InterPro" id="IPR009057">
    <property type="entry name" value="Homeodomain-like_sf"/>
</dbReference>
<dbReference type="Pfam" id="PF05920">
    <property type="entry name" value="Homeobox_KN"/>
    <property type="match status" value="1"/>
</dbReference>
<sequence>MFVPINPFRLCLPNAFAPTGAASLIFYLVWWYRLLYLSGSRLSPLHGFPKKPNGDRNPPTCARLLTEKRETQQNPIMPRKKTKKTKLTPAEKKDRKRPRDRVRQAKKRARLRENRNQDEPLPESKSRTLMPTLDVSRPEGGPPRPPSPSSAAPVARTSDGGEPARAQLSDEAKAYLTKWLHEHKAHPYPSRQKKDEMCNLLRISDPSQLDGWLCRARTKLRYQTSQSGSQVPKGFAKGYPTGARPTNSELAAGGGKPTGDDSEEAAAAMPAHDDANAPAKTPSGVALKKTPPATAEPPARSTLAVAGHEREETVFVTAPPGSLGVTVRTDGPSFGVITSINPAACKFAGRVSEGDRIATVDGRAAKCVADLKVGGGGERVVGVVRKKQRRGGGGPGEERPGKRHRQSPASTAAEAKSDGRTTSGQNPPGRPAASALPQADPLSLGRNPAPSVADVTGAIEAATDLASRLAEERRAEVLPALSRLARLCAPDPDALYPKKPEPEGGGEEGGRSRGRRRRAHRRGKRPWIAHCSDGP</sequence>
<feature type="compositionally biased region" description="Basic residues" evidence="4">
    <location>
        <begin position="512"/>
        <end position="527"/>
    </location>
</feature>
<dbReference type="CDD" id="cd00086">
    <property type="entry name" value="homeodomain"/>
    <property type="match status" value="1"/>
</dbReference>
<evidence type="ECO:0000256" key="4">
    <source>
        <dbReference type="SAM" id="MobiDB-lite"/>
    </source>
</evidence>
<evidence type="ECO:0000256" key="3">
    <source>
        <dbReference type="ARBA" id="ARBA00023242"/>
    </source>
</evidence>
<keyword evidence="1" id="KW-0238">DNA-binding</keyword>
<feature type="region of interest" description="Disordered" evidence="4">
    <location>
        <begin position="66"/>
        <end position="166"/>
    </location>
</feature>
<dbReference type="GO" id="GO:0006355">
    <property type="term" value="P:regulation of DNA-templated transcription"/>
    <property type="evidence" value="ECO:0007669"/>
    <property type="project" value="InterPro"/>
</dbReference>
<proteinExistence type="predicted"/>
<keyword evidence="5" id="KW-0472">Membrane</keyword>
<keyword evidence="2" id="KW-0371">Homeobox</keyword>
<dbReference type="InterPro" id="IPR008422">
    <property type="entry name" value="KN_HD"/>
</dbReference>
<protein>
    <recommendedName>
        <fullName evidence="6">Homeobox domain-containing protein</fullName>
    </recommendedName>
</protein>
<keyword evidence="5" id="KW-1133">Transmembrane helix</keyword>
<dbReference type="Proteomes" id="UP000266841">
    <property type="component" value="Unassembled WGS sequence"/>
</dbReference>
<gene>
    <name evidence="7" type="ORF">THAOC_03706</name>
</gene>
<dbReference type="InterPro" id="IPR001356">
    <property type="entry name" value="HD"/>
</dbReference>
<evidence type="ECO:0000256" key="1">
    <source>
        <dbReference type="ARBA" id="ARBA00023125"/>
    </source>
</evidence>
<feature type="domain" description="Homeobox" evidence="6">
    <location>
        <begin position="161"/>
        <end position="227"/>
    </location>
</feature>
<organism evidence="7 8">
    <name type="scientific">Thalassiosira oceanica</name>
    <name type="common">Marine diatom</name>
    <dbReference type="NCBI Taxonomy" id="159749"/>
    <lineage>
        <taxon>Eukaryota</taxon>
        <taxon>Sar</taxon>
        <taxon>Stramenopiles</taxon>
        <taxon>Ochrophyta</taxon>
        <taxon>Bacillariophyta</taxon>
        <taxon>Coscinodiscophyceae</taxon>
        <taxon>Thalassiosirophycidae</taxon>
        <taxon>Thalassiosirales</taxon>
        <taxon>Thalassiosiraceae</taxon>
        <taxon>Thalassiosira</taxon>
    </lineage>
</organism>
<accession>K0TAT0</accession>
<comment type="caution">
    <text evidence="7">The sequence shown here is derived from an EMBL/GenBank/DDBJ whole genome shotgun (WGS) entry which is preliminary data.</text>
</comment>
<dbReference type="EMBL" id="AGNL01003504">
    <property type="protein sequence ID" value="EJK74605.1"/>
    <property type="molecule type" value="Genomic_DNA"/>
</dbReference>
<feature type="region of interest" description="Disordered" evidence="4">
    <location>
        <begin position="225"/>
        <end position="300"/>
    </location>
</feature>
<keyword evidence="3" id="KW-0539">Nucleus</keyword>
<evidence type="ECO:0000313" key="7">
    <source>
        <dbReference type="EMBL" id="EJK74605.1"/>
    </source>
</evidence>
<feature type="region of interest" description="Disordered" evidence="4">
    <location>
        <begin position="384"/>
        <end position="450"/>
    </location>
</feature>
<feature type="compositionally biased region" description="Low complexity" evidence="4">
    <location>
        <begin position="286"/>
        <end position="299"/>
    </location>
</feature>
<dbReference type="SUPFAM" id="SSF46689">
    <property type="entry name" value="Homeodomain-like"/>
    <property type="match status" value="1"/>
</dbReference>
<dbReference type="GO" id="GO:0003677">
    <property type="term" value="F:DNA binding"/>
    <property type="evidence" value="ECO:0007669"/>
    <property type="project" value="UniProtKB-KW"/>
</dbReference>
<feature type="compositionally biased region" description="Basic residues" evidence="4">
    <location>
        <begin position="94"/>
        <end position="110"/>
    </location>
</feature>